<keyword evidence="3" id="KW-0732">Signal</keyword>
<keyword evidence="5" id="KW-0326">Glycosidase</keyword>
<evidence type="ECO:0000256" key="2">
    <source>
        <dbReference type="ARBA" id="ARBA00012662"/>
    </source>
</evidence>
<dbReference type="KEGG" id="soa:G3M56_000505"/>
<dbReference type="EMBL" id="CP066776">
    <property type="protein sequence ID" value="QQL45103.1"/>
    <property type="molecule type" value="Genomic_DNA"/>
</dbReference>
<evidence type="ECO:0000313" key="8">
    <source>
        <dbReference type="Proteomes" id="UP000475117"/>
    </source>
</evidence>
<dbReference type="SUPFAM" id="SSF51445">
    <property type="entry name" value="(Trans)glycosidases"/>
    <property type="match status" value="1"/>
</dbReference>
<dbReference type="Proteomes" id="UP000475117">
    <property type="component" value="Chromosome"/>
</dbReference>
<sequence length="673" mass="75227">MRPVFSLFLAACSVFAGGPALAAEAPTHESNLEYFSDAKLGIFVHWNMSSLEAVADPALHPYTDPNSPWFGKGKDTLASGQYEKSKTGTEISWGRVGPRPGKKDNGVVIEDHYTSLPYAQYNRLWERFKPEKLDAEDWADLFRKSGAKYVVLVSKHHDGFPMFDAKRSLRLNEHGYPMVDHNGKAVIAEGQTADLGWKITGERGFGRDVIRELSDAIRKEGLKVGYYYSNPDWTHPNYNPPRGKADPTKGADYSPYMRHHLKQLLTEYGDVFCLWFDGLGGSHPSHWGGDAVYQEVRGYQPATLFNDRYYFSYGGKQQADHRGLEDFATHERKKGYFNTSNRWETCDIICRDHSWSYQNGNPVKPHSVLLTDIIDVVDSGGNFLLNLTPDGNGVLPADQREAITRIGEWMGRFGESVYGTTAGPYKPSGALSSSHRGKYVYLHVRTGLMVGPSFRVPGLEGNELRSAKLLHGGELEVARREGDYYLTLPAGEMLEPVIDCVVLEFAGRVDSTRFYELPSAGADYSAYGRILNDGAICTSADADPKWSPNPQQLMDLKSEQRFGFHSMEMESPSVLIDLRKVENVKHIAITNRADSHQERAAGLLVEYSTDGKTFHKLWQDDSKPENVPERWAIPVGSEKTGAFIPGKPLRYLRVSLPGKGRTLHLQHIAVVGE</sequence>
<name>A0A6B3LE39_9BACT</name>
<protein>
    <recommendedName>
        <fullName evidence="2">alpha-L-fucosidase</fullName>
        <ecNumber evidence="2">3.2.1.51</ecNumber>
    </recommendedName>
</protein>
<keyword evidence="4" id="KW-0378">Hydrolase</keyword>
<accession>A0A6B3LE39</accession>
<dbReference type="InterPro" id="IPR017853">
    <property type="entry name" value="GH"/>
</dbReference>
<evidence type="ECO:0000256" key="1">
    <source>
        <dbReference type="ARBA" id="ARBA00007951"/>
    </source>
</evidence>
<dbReference type="Gene3D" id="2.60.120.260">
    <property type="entry name" value="Galactose-binding domain-like"/>
    <property type="match status" value="1"/>
</dbReference>
<dbReference type="AlphaFoldDB" id="A0A6B3LE39"/>
<dbReference type="EC" id="3.2.1.51" evidence="2"/>
<evidence type="ECO:0000256" key="3">
    <source>
        <dbReference type="ARBA" id="ARBA00022729"/>
    </source>
</evidence>
<dbReference type="PANTHER" id="PTHR10030:SF37">
    <property type="entry name" value="ALPHA-L-FUCOSIDASE-RELATED"/>
    <property type="match status" value="1"/>
</dbReference>
<dbReference type="InterPro" id="IPR008979">
    <property type="entry name" value="Galactose-bd-like_sf"/>
</dbReference>
<organism evidence="7 8">
    <name type="scientific">Sulfuriroseicoccus oceanibius</name>
    <dbReference type="NCBI Taxonomy" id="2707525"/>
    <lineage>
        <taxon>Bacteria</taxon>
        <taxon>Pseudomonadati</taxon>
        <taxon>Verrucomicrobiota</taxon>
        <taxon>Verrucomicrobiia</taxon>
        <taxon>Verrucomicrobiales</taxon>
        <taxon>Verrucomicrobiaceae</taxon>
        <taxon>Sulfuriroseicoccus</taxon>
    </lineage>
</organism>
<dbReference type="PANTHER" id="PTHR10030">
    <property type="entry name" value="ALPHA-L-FUCOSIDASE"/>
    <property type="match status" value="1"/>
</dbReference>
<comment type="similarity">
    <text evidence="1">Belongs to the glycosyl hydrolase 29 family.</text>
</comment>
<evidence type="ECO:0000256" key="5">
    <source>
        <dbReference type="ARBA" id="ARBA00023295"/>
    </source>
</evidence>
<evidence type="ECO:0000256" key="4">
    <source>
        <dbReference type="ARBA" id="ARBA00022801"/>
    </source>
</evidence>
<dbReference type="GO" id="GO:0005764">
    <property type="term" value="C:lysosome"/>
    <property type="evidence" value="ECO:0007669"/>
    <property type="project" value="TreeGrafter"/>
</dbReference>
<dbReference type="RefSeq" id="WP_164364993.1">
    <property type="nucleotide sequence ID" value="NZ_CP066776.1"/>
</dbReference>
<gene>
    <name evidence="7" type="ORF">G3M56_000505</name>
</gene>
<dbReference type="InterPro" id="IPR057739">
    <property type="entry name" value="Glyco_hydro_29_N"/>
</dbReference>
<dbReference type="GO" id="GO:0004560">
    <property type="term" value="F:alpha-L-fucosidase activity"/>
    <property type="evidence" value="ECO:0007669"/>
    <property type="project" value="InterPro"/>
</dbReference>
<dbReference type="Pfam" id="PF01120">
    <property type="entry name" value="Alpha_L_fucos"/>
    <property type="match status" value="1"/>
</dbReference>
<feature type="domain" description="Glycoside hydrolase family 29 N-terminal" evidence="6">
    <location>
        <begin position="32"/>
        <end position="415"/>
    </location>
</feature>
<keyword evidence="8" id="KW-1185">Reference proteome</keyword>
<dbReference type="Gene3D" id="3.20.20.80">
    <property type="entry name" value="Glycosidases"/>
    <property type="match status" value="1"/>
</dbReference>
<evidence type="ECO:0000313" key="7">
    <source>
        <dbReference type="EMBL" id="QQL45103.1"/>
    </source>
</evidence>
<dbReference type="SMART" id="SM00812">
    <property type="entry name" value="Alpha_L_fucos"/>
    <property type="match status" value="1"/>
</dbReference>
<dbReference type="SUPFAM" id="SSF49785">
    <property type="entry name" value="Galactose-binding domain-like"/>
    <property type="match status" value="1"/>
</dbReference>
<dbReference type="InterPro" id="IPR000933">
    <property type="entry name" value="Glyco_hydro_29"/>
</dbReference>
<dbReference type="GO" id="GO:0016139">
    <property type="term" value="P:glycoside catabolic process"/>
    <property type="evidence" value="ECO:0007669"/>
    <property type="project" value="TreeGrafter"/>
</dbReference>
<evidence type="ECO:0000259" key="6">
    <source>
        <dbReference type="Pfam" id="PF01120"/>
    </source>
</evidence>
<dbReference type="GO" id="GO:0006004">
    <property type="term" value="P:fucose metabolic process"/>
    <property type="evidence" value="ECO:0007669"/>
    <property type="project" value="TreeGrafter"/>
</dbReference>
<reference evidence="7 8" key="1">
    <citation type="submission" date="2020-12" db="EMBL/GenBank/DDBJ databases">
        <title>Sulforoseuscoccus oceanibium gen. nov., sp. nov., a representative of the phylum Verrucomicrobia with special cytoplasmic membrane, and proposal of Sulforoseuscoccusaceae fam. nov.</title>
        <authorList>
            <person name="Xi F."/>
        </authorList>
    </citation>
    <scope>NUCLEOTIDE SEQUENCE [LARGE SCALE GENOMIC DNA]</scope>
    <source>
        <strain evidence="7 8">T37</strain>
    </source>
</reference>
<proteinExistence type="inferred from homology"/>